<evidence type="ECO:0000313" key="1">
    <source>
        <dbReference type="EMBL" id="KAG0436288.1"/>
    </source>
</evidence>
<organism evidence="1 2">
    <name type="scientific">Ixodes persulcatus</name>
    <name type="common">Taiga tick</name>
    <dbReference type="NCBI Taxonomy" id="34615"/>
    <lineage>
        <taxon>Eukaryota</taxon>
        <taxon>Metazoa</taxon>
        <taxon>Ecdysozoa</taxon>
        <taxon>Arthropoda</taxon>
        <taxon>Chelicerata</taxon>
        <taxon>Arachnida</taxon>
        <taxon>Acari</taxon>
        <taxon>Parasitiformes</taxon>
        <taxon>Ixodida</taxon>
        <taxon>Ixodoidea</taxon>
        <taxon>Ixodidae</taxon>
        <taxon>Ixodinae</taxon>
        <taxon>Ixodes</taxon>
    </lineage>
</organism>
<comment type="caution">
    <text evidence="1">The sequence shown here is derived from an EMBL/GenBank/DDBJ whole genome shotgun (WGS) entry which is preliminary data.</text>
</comment>
<proteinExistence type="predicted"/>
<dbReference type="Proteomes" id="UP000805193">
    <property type="component" value="Unassembled WGS sequence"/>
</dbReference>
<evidence type="ECO:0000313" key="2">
    <source>
        <dbReference type="Proteomes" id="UP000805193"/>
    </source>
</evidence>
<dbReference type="EMBL" id="JABSTQ010007060">
    <property type="protein sequence ID" value="KAG0436288.1"/>
    <property type="molecule type" value="Genomic_DNA"/>
</dbReference>
<gene>
    <name evidence="1" type="ORF">HPB47_018037</name>
</gene>
<protein>
    <submittedName>
        <fullName evidence="1">Uncharacterized protein</fullName>
    </submittedName>
</protein>
<keyword evidence="2" id="KW-1185">Reference proteome</keyword>
<sequence>MPVNPLSSGKGSSGQIFGAAVPMLPTAQRPLVPPLAPPLGSRGGGSELASPPRRLAASSNERDARRRPRQDERVCRSLVELQRASRRVSSRWKLDGAPAGGLDHSTVRSPRRSSASFAPTPASRWRGRLFLFASVRRRGMRSSTVVSAAALTLVFLAVKSGPMQARAAVILPLILVKKHPLKHDHEHLKKLLQFVNVDAIKGLVGQLINFDAVLRHLAPSNGQMTKREPPRMMSDQPWDVPATLPPIPATPTPEMDTSPSESSGCAEGSARCPTSVALVSVSSGCDDPDWCPPVWAHLKLIPVPLPLPLPIPIPIHKPKLLHLLLPKLPRIGITVHLGKHGHLPLHHLRLHHKPKLVHVDHHHHEPEFHASHHSSEDEVYEVKTPPQYPNKDWKS</sequence>
<accession>A0AC60QMR7</accession>
<reference evidence="1 2" key="1">
    <citation type="journal article" date="2020" name="Cell">
        <title>Large-Scale Comparative Analyses of Tick Genomes Elucidate Their Genetic Diversity and Vector Capacities.</title>
        <authorList>
            <consortium name="Tick Genome and Microbiome Consortium (TIGMIC)"/>
            <person name="Jia N."/>
            <person name="Wang J."/>
            <person name="Shi W."/>
            <person name="Du L."/>
            <person name="Sun Y."/>
            <person name="Zhan W."/>
            <person name="Jiang J.F."/>
            <person name="Wang Q."/>
            <person name="Zhang B."/>
            <person name="Ji P."/>
            <person name="Bell-Sakyi L."/>
            <person name="Cui X.M."/>
            <person name="Yuan T.T."/>
            <person name="Jiang B.G."/>
            <person name="Yang W.F."/>
            <person name="Lam T.T."/>
            <person name="Chang Q.C."/>
            <person name="Ding S.J."/>
            <person name="Wang X.J."/>
            <person name="Zhu J.G."/>
            <person name="Ruan X.D."/>
            <person name="Zhao L."/>
            <person name="Wei J.T."/>
            <person name="Ye R.Z."/>
            <person name="Que T.C."/>
            <person name="Du C.H."/>
            <person name="Zhou Y.H."/>
            <person name="Cheng J.X."/>
            <person name="Dai P.F."/>
            <person name="Guo W.B."/>
            <person name="Han X.H."/>
            <person name="Huang E.J."/>
            <person name="Li L.F."/>
            <person name="Wei W."/>
            <person name="Gao Y.C."/>
            <person name="Liu J.Z."/>
            <person name="Shao H.Z."/>
            <person name="Wang X."/>
            <person name="Wang C.C."/>
            <person name="Yang T.C."/>
            <person name="Huo Q.B."/>
            <person name="Li W."/>
            <person name="Chen H.Y."/>
            <person name="Chen S.E."/>
            <person name="Zhou L.G."/>
            <person name="Ni X.B."/>
            <person name="Tian J.H."/>
            <person name="Sheng Y."/>
            <person name="Liu T."/>
            <person name="Pan Y.S."/>
            <person name="Xia L.Y."/>
            <person name="Li J."/>
            <person name="Zhao F."/>
            <person name="Cao W.C."/>
        </authorList>
    </citation>
    <scope>NUCLEOTIDE SEQUENCE [LARGE SCALE GENOMIC DNA]</scope>
    <source>
        <strain evidence="1">Iper-2018</strain>
    </source>
</reference>
<name>A0AC60QMR7_IXOPE</name>